<reference evidence="2" key="1">
    <citation type="journal article" date="2014" name="Int. J. Syst. Evol. Microbiol.">
        <title>Complete genome sequence of Corynebacterium casei LMG S-19264T (=DSM 44701T), isolated from a smear-ripened cheese.</title>
        <authorList>
            <consortium name="US DOE Joint Genome Institute (JGI-PGF)"/>
            <person name="Walter F."/>
            <person name="Albersmeier A."/>
            <person name="Kalinowski J."/>
            <person name="Ruckert C."/>
        </authorList>
    </citation>
    <scope>NUCLEOTIDE SEQUENCE</scope>
    <source>
        <strain evidence="2">CGMCC 4.3508</strain>
    </source>
</reference>
<protein>
    <submittedName>
        <fullName evidence="2">Uncharacterized protein</fullName>
    </submittedName>
</protein>
<evidence type="ECO:0000313" key="3">
    <source>
        <dbReference type="Proteomes" id="UP000638263"/>
    </source>
</evidence>
<feature type="compositionally biased region" description="Pro residues" evidence="1">
    <location>
        <begin position="239"/>
        <end position="249"/>
    </location>
</feature>
<evidence type="ECO:0000256" key="1">
    <source>
        <dbReference type="SAM" id="MobiDB-lite"/>
    </source>
</evidence>
<feature type="region of interest" description="Disordered" evidence="1">
    <location>
        <begin position="231"/>
        <end position="251"/>
    </location>
</feature>
<name>A0A917VWI5_9NOCA</name>
<sequence>MHAVDTVDFARVVAEYGSGSALLVEPGSSAAAHVPAQWAEIAGACDARVRSAAAVALWNLDLFELVPRFGAVLAECLDDVRVCLLRGDWVLLYALRKPFQPHEFRVGWDPATFGTDVPPCWDALPESLRVFLSMVHAGFTDLDGISFGPTRPRDMRTYTELAMVESVRNWDTDERIPGDRAMLIAKGLGGTNYFVSADLPDETVGWEFGGDMERPMDFGRTFDDLMGRGFELARDRPPEPPAAETPPTPEELRQRIAARSTVRAARAVFWNRELTEESARVRIAGLVAALLEAVEGQLSISPQDGLNGETVLPFDDDAGNIYRVDRLEIRYFLDPPPPDRPQAYLPLILRIWEQLGWEVTTSTGIDGISARARTPDWYELTLSHRDDARLRLAVASPGFHRPL</sequence>
<dbReference type="EMBL" id="BMMH01000008">
    <property type="protein sequence ID" value="GGL22753.1"/>
    <property type="molecule type" value="Genomic_DNA"/>
</dbReference>
<dbReference type="Proteomes" id="UP000638263">
    <property type="component" value="Unassembled WGS sequence"/>
</dbReference>
<comment type="caution">
    <text evidence="2">The sequence shown here is derived from an EMBL/GenBank/DDBJ whole genome shotgun (WGS) entry which is preliminary data.</text>
</comment>
<organism evidence="2 3">
    <name type="scientific">Nocardia jinanensis</name>
    <dbReference type="NCBI Taxonomy" id="382504"/>
    <lineage>
        <taxon>Bacteria</taxon>
        <taxon>Bacillati</taxon>
        <taxon>Actinomycetota</taxon>
        <taxon>Actinomycetes</taxon>
        <taxon>Mycobacteriales</taxon>
        <taxon>Nocardiaceae</taxon>
        <taxon>Nocardia</taxon>
    </lineage>
</organism>
<dbReference type="AlphaFoldDB" id="A0A917VWI5"/>
<keyword evidence="3" id="KW-1185">Reference proteome</keyword>
<gene>
    <name evidence="2" type="ORF">GCM10011588_42140</name>
</gene>
<reference evidence="2" key="2">
    <citation type="submission" date="2020-09" db="EMBL/GenBank/DDBJ databases">
        <authorList>
            <person name="Sun Q."/>
            <person name="Zhou Y."/>
        </authorList>
    </citation>
    <scope>NUCLEOTIDE SEQUENCE</scope>
    <source>
        <strain evidence="2">CGMCC 4.3508</strain>
    </source>
</reference>
<evidence type="ECO:0000313" key="2">
    <source>
        <dbReference type="EMBL" id="GGL22753.1"/>
    </source>
</evidence>
<accession>A0A917VWI5</accession>
<proteinExistence type="predicted"/>